<keyword evidence="2" id="KW-1185">Reference proteome</keyword>
<gene>
    <name evidence="1" type="ORF">BC938DRAFT_474733</name>
</gene>
<accession>A0A433Q1V3</accession>
<name>A0A433Q1V3_9FUNG</name>
<comment type="caution">
    <text evidence="1">The sequence shown here is derived from an EMBL/GenBank/DDBJ whole genome shotgun (WGS) entry which is preliminary data.</text>
</comment>
<dbReference type="AlphaFoldDB" id="A0A433Q1V3"/>
<sequence length="68" mass="7581">MFIDPAAFGPNICALTTCPSINRHLLQPRQRILRDGTSTYFTVPFVLMTRVGAPLLDLNLHHHGSEHA</sequence>
<dbReference type="EMBL" id="RBNJ01018824">
    <property type="protein sequence ID" value="RUS23712.1"/>
    <property type="molecule type" value="Genomic_DNA"/>
</dbReference>
<evidence type="ECO:0000313" key="2">
    <source>
        <dbReference type="Proteomes" id="UP000274822"/>
    </source>
</evidence>
<proteinExistence type="predicted"/>
<evidence type="ECO:0000313" key="1">
    <source>
        <dbReference type="EMBL" id="RUS23712.1"/>
    </source>
</evidence>
<organism evidence="1 2">
    <name type="scientific">Jimgerdemannia flammicorona</name>
    <dbReference type="NCBI Taxonomy" id="994334"/>
    <lineage>
        <taxon>Eukaryota</taxon>
        <taxon>Fungi</taxon>
        <taxon>Fungi incertae sedis</taxon>
        <taxon>Mucoromycota</taxon>
        <taxon>Mucoromycotina</taxon>
        <taxon>Endogonomycetes</taxon>
        <taxon>Endogonales</taxon>
        <taxon>Endogonaceae</taxon>
        <taxon>Jimgerdemannia</taxon>
    </lineage>
</organism>
<protein>
    <submittedName>
        <fullName evidence="1">Uncharacterized protein</fullName>
    </submittedName>
</protein>
<dbReference type="Proteomes" id="UP000274822">
    <property type="component" value="Unassembled WGS sequence"/>
</dbReference>
<reference evidence="1 2" key="1">
    <citation type="journal article" date="2018" name="New Phytol.">
        <title>Phylogenomics of Endogonaceae and evolution of mycorrhizas within Mucoromycota.</title>
        <authorList>
            <person name="Chang Y."/>
            <person name="Desiro A."/>
            <person name="Na H."/>
            <person name="Sandor L."/>
            <person name="Lipzen A."/>
            <person name="Clum A."/>
            <person name="Barry K."/>
            <person name="Grigoriev I.V."/>
            <person name="Martin F.M."/>
            <person name="Stajich J.E."/>
            <person name="Smith M.E."/>
            <person name="Bonito G."/>
            <person name="Spatafora J.W."/>
        </authorList>
    </citation>
    <scope>NUCLEOTIDE SEQUENCE [LARGE SCALE GENOMIC DNA]</scope>
    <source>
        <strain evidence="1 2">AD002</strain>
    </source>
</reference>